<evidence type="ECO:0000313" key="4">
    <source>
        <dbReference type="Proteomes" id="UP000286288"/>
    </source>
</evidence>
<feature type="transmembrane region" description="Helical" evidence="1">
    <location>
        <begin position="30"/>
        <end position="49"/>
    </location>
</feature>
<protein>
    <submittedName>
        <fullName evidence="3">DUF4811 domain-containing protein</fullName>
    </submittedName>
</protein>
<dbReference type="AlphaFoldDB" id="A0A1G8YEX6"/>
<evidence type="ECO:0000313" key="2">
    <source>
        <dbReference type="EMBL" id="MDT2982548.1"/>
    </source>
</evidence>
<dbReference type="RefSeq" id="WP_005230129.1">
    <property type="nucleotide sequence ID" value="NZ_CABGTX010000010.1"/>
</dbReference>
<sequence length="235" mass="25881">MILLLIVLSVLGFAVLNVFAKNKLQTGLSLVLGLVFVASVVALMANLTYHFGMEKETTAKTTPLVSSADNENFDLLLYQPLGDGTEKIYLYKTDADQEEPKQTGTDKVTNVVETGADSAQLETKTTRWVYKSDLSRFLFGIADNDGQYVSRTNTFSLPDSWEVLSVDQAKKLASLAKEQADTMKTQGQAYVQEKMQAALMADPTMDEAAQKAKIAELTEAYQKEAMAKLLEEAKK</sequence>
<dbReference type="Proteomes" id="UP000286288">
    <property type="component" value="Unassembled WGS sequence"/>
</dbReference>
<gene>
    <name evidence="3" type="ORF">DW084_01395</name>
    <name evidence="2" type="ORF">P7I34_07730</name>
</gene>
<dbReference type="InterPro" id="IPR032083">
    <property type="entry name" value="DUF4811"/>
</dbReference>
<keyword evidence="1" id="KW-0472">Membrane</keyword>
<evidence type="ECO:0000313" key="5">
    <source>
        <dbReference type="Proteomes" id="UP001253851"/>
    </source>
</evidence>
<proteinExistence type="predicted"/>
<dbReference type="Proteomes" id="UP001253851">
    <property type="component" value="Unassembled WGS sequence"/>
</dbReference>
<reference evidence="3 4" key="1">
    <citation type="submission" date="2018-08" db="EMBL/GenBank/DDBJ databases">
        <title>A genome reference for cultivated species of the human gut microbiota.</title>
        <authorList>
            <person name="Zou Y."/>
            <person name="Xue W."/>
            <person name="Luo G."/>
        </authorList>
    </citation>
    <scope>NUCLEOTIDE SEQUENCE [LARGE SCALE GENOMIC DNA]</scope>
    <source>
        <strain evidence="3 4">AF48-16</strain>
    </source>
</reference>
<accession>A0A1G8YEX6</accession>
<evidence type="ECO:0000256" key="1">
    <source>
        <dbReference type="SAM" id="Phobius"/>
    </source>
</evidence>
<dbReference type="Pfam" id="PF16069">
    <property type="entry name" value="DUF4811"/>
    <property type="match status" value="1"/>
</dbReference>
<keyword evidence="1" id="KW-0812">Transmembrane</keyword>
<dbReference type="EMBL" id="JARQDZ010000003">
    <property type="protein sequence ID" value="MDT2982548.1"/>
    <property type="molecule type" value="Genomic_DNA"/>
</dbReference>
<name>A0A1G8YEX6_ENTCA</name>
<organism evidence="3 4">
    <name type="scientific">Enterococcus casseliflavus</name>
    <name type="common">Enterococcus flavescens</name>
    <dbReference type="NCBI Taxonomy" id="37734"/>
    <lineage>
        <taxon>Bacteria</taxon>
        <taxon>Bacillati</taxon>
        <taxon>Bacillota</taxon>
        <taxon>Bacilli</taxon>
        <taxon>Lactobacillales</taxon>
        <taxon>Enterococcaceae</taxon>
        <taxon>Enterococcus</taxon>
    </lineage>
</organism>
<keyword evidence="1" id="KW-1133">Transmembrane helix</keyword>
<dbReference type="EMBL" id="QRMZ01000001">
    <property type="protein sequence ID" value="RHK08345.1"/>
    <property type="molecule type" value="Genomic_DNA"/>
</dbReference>
<dbReference type="OrthoDB" id="2249491at2"/>
<reference evidence="2 5" key="2">
    <citation type="submission" date="2023-03" db="EMBL/GenBank/DDBJ databases">
        <authorList>
            <person name="Shen W."/>
            <person name="Cai J."/>
        </authorList>
    </citation>
    <scope>NUCLEOTIDE SEQUENCE [LARGE SCALE GENOMIC DNA]</scope>
    <source>
        <strain evidence="2 5">B516</strain>
    </source>
</reference>
<comment type="caution">
    <text evidence="3">The sequence shown here is derived from an EMBL/GenBank/DDBJ whole genome shotgun (WGS) entry which is preliminary data.</text>
</comment>
<evidence type="ECO:0000313" key="3">
    <source>
        <dbReference type="EMBL" id="RHK08345.1"/>
    </source>
</evidence>